<proteinExistence type="predicted"/>
<dbReference type="KEGG" id="elo:EC042_1703I"/>
<dbReference type="Proteomes" id="UP000001407">
    <property type="component" value="Chromosome"/>
</dbReference>
<dbReference type="HOGENOM" id="CLU_3167390_0_0_6"/>
<evidence type="ECO:0000313" key="2">
    <source>
        <dbReference type="Proteomes" id="UP000001407"/>
    </source>
</evidence>
<name>D3GSL4_ECO44</name>
<accession>D3GSL4</accession>
<dbReference type="AlphaFoldDB" id="D3GSL4"/>
<organism evidence="1 2">
    <name type="scientific">Escherichia coli O44:H18 (strain 042 / EAEC)</name>
    <dbReference type="NCBI Taxonomy" id="216592"/>
    <lineage>
        <taxon>Bacteria</taxon>
        <taxon>Pseudomonadati</taxon>
        <taxon>Pseudomonadota</taxon>
        <taxon>Gammaproteobacteria</taxon>
        <taxon>Enterobacterales</taxon>
        <taxon>Enterobacteriaceae</taxon>
        <taxon>Escherichia</taxon>
    </lineage>
</organism>
<sequence length="55" mass="6214">MKLDIDTTIGWGDKTLAAFAVKGFDNSCHFTGQKNSLILITWRTIHTFLKKAIVF</sequence>
<protein>
    <submittedName>
        <fullName evidence="1">Uncharacterized protein</fullName>
    </submittedName>
</protein>
<dbReference type="EMBL" id="FN554766">
    <property type="protein sequence ID" value="CBG34532.1"/>
    <property type="molecule type" value="Genomic_DNA"/>
</dbReference>
<gene>
    <name evidence="1" type="ordered locus">EC042_1703I</name>
</gene>
<reference evidence="1 2" key="1">
    <citation type="journal article" date="2010" name="PLoS ONE">
        <title>Complete genome sequence and comparative metabolic profiling of the prototypical enteroaggregative Escherichia coli strain 042.</title>
        <authorList>
            <person name="Chaudhuri R.R."/>
            <person name="Sebaihia M."/>
            <person name="Hobman J.L."/>
            <person name="Webber M.A."/>
            <person name="Leyton D.L."/>
            <person name="Goldberg M.D."/>
            <person name="Cunningham A.F."/>
            <person name="Scott-Tucker A."/>
            <person name="Ferguson P.R."/>
            <person name="Thomas C.M."/>
            <person name="Frankel G."/>
            <person name="Tang C.M."/>
            <person name="Dudley E.G."/>
            <person name="Roberts I.S."/>
            <person name="Rasko D.A."/>
            <person name="Pallen M.J."/>
            <person name="Parkhill J."/>
            <person name="Nataro J.P."/>
            <person name="Thomson N.R."/>
            <person name="Henderson I.R."/>
        </authorList>
    </citation>
    <scope>NUCLEOTIDE SEQUENCE [LARGE SCALE GENOMIC DNA]</scope>
    <source>
        <strain evidence="2">042 / EAEC</strain>
    </source>
</reference>
<evidence type="ECO:0000313" key="1">
    <source>
        <dbReference type="EMBL" id="CBG34532.1"/>
    </source>
</evidence>